<comment type="subcellular location">
    <subcellularLocation>
        <location evidence="1">Membrane</location>
    </subcellularLocation>
</comment>
<evidence type="ECO:0000259" key="6">
    <source>
        <dbReference type="PROSITE" id="PS50262"/>
    </source>
</evidence>
<sequence>MEESTTEGWGNFSDYTTPVESRSLMWVDCDKYLAQLQEINGLVDEDTADFNARVEHVVNLIVLPALILVGIIGNVINLIILHKPRMRISSGIHCYLAGVAIADIGLLLCLVPNVLHQVLFEEAQEKVYNPILVWVRIVLQTPMNIFKHATTWLMVTIAVVRYVAVVRPLAANVWMTIRKAQFLTILVFTLVTVVDIPRFFQYGTCTMYDMYSLAAITSYWKTHAHKIYPSMSAVFFFIIPFILIFVFNIFLIVHVWRARRMRVLLTESKEVKSERKQELRITGLLVALILTFFVMELPEAVVTVLMGISMQDLLTQKSFSGAVGIVNCLGTGNCALNFVIYCSLSKQYQLTFRETFCCQRNRRRTPTTVLMSFRTSRRSDDTENIELNGYKKMKRNLSKQCSNTPYTSASNTARTPYVC</sequence>
<dbReference type="InterPro" id="IPR017452">
    <property type="entry name" value="GPCR_Rhodpsn_7TM"/>
</dbReference>
<organism evidence="7 8">
    <name type="scientific">Priapulus caudatus</name>
    <name type="common">Priapulid worm</name>
    <dbReference type="NCBI Taxonomy" id="37621"/>
    <lineage>
        <taxon>Eukaryota</taxon>
        <taxon>Metazoa</taxon>
        <taxon>Ecdysozoa</taxon>
        <taxon>Scalidophora</taxon>
        <taxon>Priapulida</taxon>
        <taxon>Priapulimorpha</taxon>
        <taxon>Priapulimorphida</taxon>
        <taxon>Priapulidae</taxon>
        <taxon>Priapulus</taxon>
    </lineage>
</organism>
<keyword evidence="7" id="KW-1185">Reference proteome</keyword>
<evidence type="ECO:0000256" key="1">
    <source>
        <dbReference type="ARBA" id="ARBA00004370"/>
    </source>
</evidence>
<feature type="transmembrane region" description="Helical" evidence="5">
    <location>
        <begin position="149"/>
        <end position="170"/>
    </location>
</feature>
<feature type="transmembrane region" description="Helical" evidence="5">
    <location>
        <begin position="233"/>
        <end position="258"/>
    </location>
</feature>
<dbReference type="InterPro" id="IPR019427">
    <property type="entry name" value="7TM_GPCR_serpentine_rcpt_Srw"/>
</dbReference>
<dbReference type="RefSeq" id="XP_014668599.1">
    <property type="nucleotide sequence ID" value="XM_014813113.1"/>
</dbReference>
<reference evidence="8" key="1">
    <citation type="submission" date="2025-08" db="UniProtKB">
        <authorList>
            <consortium name="RefSeq"/>
        </authorList>
    </citation>
    <scope>IDENTIFICATION</scope>
</reference>
<dbReference type="CDD" id="cd14978">
    <property type="entry name" value="7tmA_FMRFamide_R-like"/>
    <property type="match status" value="1"/>
</dbReference>
<evidence type="ECO:0000313" key="7">
    <source>
        <dbReference type="Proteomes" id="UP000695022"/>
    </source>
</evidence>
<keyword evidence="4 5" id="KW-0472">Membrane</keyword>
<feature type="transmembrane region" description="Helical" evidence="5">
    <location>
        <begin position="57"/>
        <end position="80"/>
    </location>
</feature>
<keyword evidence="3 5" id="KW-1133">Transmembrane helix</keyword>
<dbReference type="Proteomes" id="UP000695022">
    <property type="component" value="Unplaced"/>
</dbReference>
<dbReference type="PANTHER" id="PTHR46641">
    <property type="entry name" value="FMRFAMIDE RECEPTOR-RELATED"/>
    <property type="match status" value="1"/>
</dbReference>
<dbReference type="PANTHER" id="PTHR46641:SF2">
    <property type="entry name" value="FMRFAMIDE RECEPTOR"/>
    <property type="match status" value="1"/>
</dbReference>
<feature type="transmembrane region" description="Helical" evidence="5">
    <location>
        <begin position="279"/>
        <end position="298"/>
    </location>
</feature>
<dbReference type="SUPFAM" id="SSF81321">
    <property type="entry name" value="Family A G protein-coupled receptor-like"/>
    <property type="match status" value="1"/>
</dbReference>
<feature type="transmembrane region" description="Helical" evidence="5">
    <location>
        <begin position="318"/>
        <end position="344"/>
    </location>
</feature>
<dbReference type="GeneID" id="106809878"/>
<dbReference type="InterPro" id="IPR000276">
    <property type="entry name" value="GPCR_Rhodpsn"/>
</dbReference>
<proteinExistence type="predicted"/>
<feature type="domain" description="G-protein coupled receptors family 1 profile" evidence="6">
    <location>
        <begin position="73"/>
        <end position="341"/>
    </location>
</feature>
<keyword evidence="2 5" id="KW-0812">Transmembrane</keyword>
<protein>
    <submittedName>
        <fullName evidence="8">FMRFamide receptor-like</fullName>
    </submittedName>
</protein>
<name>A0ABM1E8S8_PRICU</name>
<dbReference type="InterPro" id="IPR052954">
    <property type="entry name" value="GPCR-Ligand_Int"/>
</dbReference>
<evidence type="ECO:0000256" key="2">
    <source>
        <dbReference type="ARBA" id="ARBA00022692"/>
    </source>
</evidence>
<dbReference type="Gene3D" id="1.20.1070.10">
    <property type="entry name" value="Rhodopsin 7-helix transmembrane proteins"/>
    <property type="match status" value="1"/>
</dbReference>
<feature type="transmembrane region" description="Helical" evidence="5">
    <location>
        <begin position="182"/>
        <end position="200"/>
    </location>
</feature>
<dbReference type="PROSITE" id="PS50262">
    <property type="entry name" value="G_PROTEIN_RECEP_F1_2"/>
    <property type="match status" value="1"/>
</dbReference>
<evidence type="ECO:0000256" key="5">
    <source>
        <dbReference type="SAM" id="Phobius"/>
    </source>
</evidence>
<accession>A0ABM1E8S8</accession>
<evidence type="ECO:0000256" key="3">
    <source>
        <dbReference type="ARBA" id="ARBA00022989"/>
    </source>
</evidence>
<dbReference type="PRINTS" id="PR00237">
    <property type="entry name" value="GPCRRHODOPSN"/>
</dbReference>
<evidence type="ECO:0000256" key="4">
    <source>
        <dbReference type="ARBA" id="ARBA00023136"/>
    </source>
</evidence>
<feature type="transmembrane region" description="Helical" evidence="5">
    <location>
        <begin position="92"/>
        <end position="115"/>
    </location>
</feature>
<evidence type="ECO:0000313" key="8">
    <source>
        <dbReference type="RefSeq" id="XP_014668599.1"/>
    </source>
</evidence>
<dbReference type="Pfam" id="PF10324">
    <property type="entry name" value="7TM_GPCR_Srw"/>
    <property type="match status" value="1"/>
</dbReference>
<gene>
    <name evidence="8" type="primary">LOC106809878</name>
</gene>